<sequence length="112" mass="12742">MPVKKNLDLGRPLEFGDIEHAFVFPIQKENNGRVFCFCCQDDGRDTDNLVPLRLSTGVFTTLIRSQNGEPVFLCLEHIPYGDGSVEIFTPEVTELLRQKRNKQNTVTSTPRM</sequence>
<name>A0A285TY03_9PROT</name>
<dbReference type="RefSeq" id="WP_097053748.1">
    <property type="nucleotide sequence ID" value="NZ_OBMM01000011.1"/>
</dbReference>
<dbReference type="Proteomes" id="UP000219068">
    <property type="component" value="Unassembled WGS sequence"/>
</dbReference>
<proteinExistence type="predicted"/>
<evidence type="ECO:0000313" key="1">
    <source>
        <dbReference type="EMBL" id="SOC30945.1"/>
    </source>
</evidence>
<protein>
    <submittedName>
        <fullName evidence="1">Uncharacterized protein</fullName>
    </submittedName>
</protein>
<gene>
    <name evidence="1" type="ORF">SAMN05428964_11126</name>
</gene>
<dbReference type="AlphaFoldDB" id="A0A285TY03"/>
<organism evidence="1 2">
    <name type="scientific">Thalassospira xiamenensis</name>
    <dbReference type="NCBI Taxonomy" id="220697"/>
    <lineage>
        <taxon>Bacteria</taxon>
        <taxon>Pseudomonadati</taxon>
        <taxon>Pseudomonadota</taxon>
        <taxon>Alphaproteobacteria</taxon>
        <taxon>Rhodospirillales</taxon>
        <taxon>Thalassospiraceae</taxon>
        <taxon>Thalassospira</taxon>
    </lineage>
</organism>
<dbReference type="EMBL" id="OBMM01000011">
    <property type="protein sequence ID" value="SOC30945.1"/>
    <property type="molecule type" value="Genomic_DNA"/>
</dbReference>
<reference evidence="1 2" key="1">
    <citation type="submission" date="2017-08" db="EMBL/GenBank/DDBJ databases">
        <authorList>
            <person name="de Groot N.N."/>
        </authorList>
    </citation>
    <scope>NUCLEOTIDE SEQUENCE [LARGE SCALE GENOMIC DNA]</scope>
    <source>
        <strain evidence="1 2">USBA 78</strain>
    </source>
</reference>
<accession>A0A285TY03</accession>
<evidence type="ECO:0000313" key="2">
    <source>
        <dbReference type="Proteomes" id="UP000219068"/>
    </source>
</evidence>